<sequence length="59" mass="6375">MESLLAVARETNVALAARVAQLERLAIALKSAAVKHPHQPLSRWVKFGPMAALLATIKD</sequence>
<evidence type="ECO:0000313" key="2">
    <source>
        <dbReference type="Proteomes" id="UP000578036"/>
    </source>
</evidence>
<organism evidence="1 2">
    <name type="scientific">Cupriavidus alkaliphilus</name>
    <dbReference type="NCBI Taxonomy" id="942866"/>
    <lineage>
        <taxon>Bacteria</taxon>
        <taxon>Pseudomonadati</taxon>
        <taxon>Pseudomonadota</taxon>
        <taxon>Betaproteobacteria</taxon>
        <taxon>Burkholderiales</taxon>
        <taxon>Burkholderiaceae</taxon>
        <taxon>Cupriavidus</taxon>
    </lineage>
</organism>
<gene>
    <name evidence="1" type="ORF">FHX61_000621</name>
</gene>
<keyword evidence="2" id="KW-1185">Reference proteome</keyword>
<accession>A0A7W4V6M8</accession>
<proteinExistence type="predicted"/>
<reference evidence="1 2" key="1">
    <citation type="submission" date="2020-08" db="EMBL/GenBank/DDBJ databases">
        <title>Genomic Encyclopedia of Type Strains, Phase IV (KMG-V): Genome sequencing to study the core and pangenomes of soil and plant-associated prokaryotes.</title>
        <authorList>
            <person name="Whitman W."/>
        </authorList>
    </citation>
    <scope>NUCLEOTIDE SEQUENCE [LARGE SCALE GENOMIC DNA]</scope>
    <source>
        <strain evidence="1 2">SLV-2362</strain>
    </source>
</reference>
<dbReference type="EMBL" id="JACHWF010000001">
    <property type="protein sequence ID" value="MBB3006005.1"/>
    <property type="molecule type" value="Genomic_DNA"/>
</dbReference>
<dbReference type="RefSeq" id="WP_183298540.1">
    <property type="nucleotide sequence ID" value="NZ_JACHWF010000001.1"/>
</dbReference>
<dbReference type="AlphaFoldDB" id="A0A7W4V6M8"/>
<comment type="caution">
    <text evidence="1">The sequence shown here is derived from an EMBL/GenBank/DDBJ whole genome shotgun (WGS) entry which is preliminary data.</text>
</comment>
<dbReference type="Proteomes" id="UP000578036">
    <property type="component" value="Unassembled WGS sequence"/>
</dbReference>
<protein>
    <submittedName>
        <fullName evidence="1">Uncharacterized protein</fullName>
    </submittedName>
</protein>
<evidence type="ECO:0000313" key="1">
    <source>
        <dbReference type="EMBL" id="MBB3006005.1"/>
    </source>
</evidence>
<name>A0A7W4V6M8_9BURK</name>